<dbReference type="AlphaFoldDB" id="A0A2K8PGG6"/>
<keyword evidence="2" id="KW-1185">Reference proteome</keyword>
<organism evidence="1 2">
    <name type="scientific">Streptomyces lavendulae subsp. lavendulae</name>
    <dbReference type="NCBI Taxonomy" id="58340"/>
    <lineage>
        <taxon>Bacteria</taxon>
        <taxon>Bacillati</taxon>
        <taxon>Actinomycetota</taxon>
        <taxon>Actinomycetes</taxon>
        <taxon>Kitasatosporales</taxon>
        <taxon>Streptomycetaceae</taxon>
        <taxon>Streptomyces</taxon>
    </lineage>
</organism>
<protein>
    <submittedName>
        <fullName evidence="1">Uncharacterized protein</fullName>
    </submittedName>
</protein>
<dbReference type="RefSeq" id="WP_158740434.1">
    <property type="nucleotide sequence ID" value="NZ_CP024985.1"/>
</dbReference>
<dbReference type="EMBL" id="CP024985">
    <property type="protein sequence ID" value="ATZ25836.1"/>
    <property type="molecule type" value="Genomic_DNA"/>
</dbReference>
<gene>
    <name evidence="1" type="ORF">SLAV_20060</name>
</gene>
<evidence type="ECO:0000313" key="1">
    <source>
        <dbReference type="EMBL" id="ATZ25836.1"/>
    </source>
</evidence>
<evidence type="ECO:0000313" key="2">
    <source>
        <dbReference type="Proteomes" id="UP000231791"/>
    </source>
</evidence>
<dbReference type="OrthoDB" id="9880875at2"/>
<reference evidence="1 2" key="1">
    <citation type="submission" date="2017-11" db="EMBL/GenBank/DDBJ databases">
        <title>Complete genome sequence of Streptomyces lavendulae subsp. lavendulae CCM 3239 (formerly 'Streptomyces aureofaciens CCM 3239'), the producer of the angucycline-type antibiotic auricin.</title>
        <authorList>
            <person name="Busche T."/>
            <person name="Novakova R."/>
            <person name="Al'Dilaimi A."/>
            <person name="Homerova D."/>
            <person name="Feckova L."/>
            <person name="Rezuchova B."/>
            <person name="Mingyar E."/>
            <person name="Csolleiova D."/>
            <person name="Bekeova C."/>
            <person name="Winkler A."/>
            <person name="Sevcikova B."/>
            <person name="Kalinowski J."/>
            <person name="Kormanec J."/>
            <person name="Ruckert C."/>
        </authorList>
    </citation>
    <scope>NUCLEOTIDE SEQUENCE [LARGE SCALE GENOMIC DNA]</scope>
    <source>
        <strain evidence="1 2">CCM 3239</strain>
    </source>
</reference>
<dbReference type="KEGG" id="slx:SLAV_20060"/>
<name>A0A2K8PGG6_STRLA</name>
<proteinExistence type="predicted"/>
<dbReference type="GeneID" id="49389114"/>
<sequence>MDEDEIRRAVARGIRDHQRSQPKPKGVVDDVSGAACGCVVMFVVALVVMGMIVASNR</sequence>
<accession>A0A2K8PGG6</accession>
<dbReference type="Proteomes" id="UP000231791">
    <property type="component" value="Chromosome"/>
</dbReference>